<dbReference type="AlphaFoldDB" id="A0A540LGT8"/>
<comment type="caution">
    <text evidence="1">The sequence shown here is derived from an EMBL/GenBank/DDBJ whole genome shotgun (WGS) entry which is preliminary data.</text>
</comment>
<name>A0A540LGT8_MALBA</name>
<evidence type="ECO:0000313" key="2">
    <source>
        <dbReference type="Proteomes" id="UP000315295"/>
    </source>
</evidence>
<reference evidence="1 2" key="1">
    <citation type="journal article" date="2019" name="G3 (Bethesda)">
        <title>Sequencing of a Wild Apple (Malus baccata) Genome Unravels the Differences Between Cultivated and Wild Apple Species Regarding Disease Resistance and Cold Tolerance.</title>
        <authorList>
            <person name="Chen X."/>
        </authorList>
    </citation>
    <scope>NUCLEOTIDE SEQUENCE [LARGE SCALE GENOMIC DNA]</scope>
    <source>
        <strain evidence="2">cv. Shandingzi</strain>
        <tissue evidence="1">Leaves</tissue>
    </source>
</reference>
<dbReference type="Proteomes" id="UP000315295">
    <property type="component" value="Unassembled WGS sequence"/>
</dbReference>
<sequence>MVTSSLVSAANEKRGECAYVSAFLGTEEIAYGNPIPYLFTRCHAKLPILQRNVHRAEVQYSFHEKNVCSVNCRCRKLYLTFTRMKYPACLASILTLIKSLAGVVDGFYFSGLASIFHFGHNFIDLQGCVVDAKSTVKSWSILQDKLNSSITISFLCFSFRNQHTTGRRLLSTAELGYNGGVVAVVAMVVWQW</sequence>
<keyword evidence="2" id="KW-1185">Reference proteome</keyword>
<dbReference type="EMBL" id="VIEB01000591">
    <property type="protein sequence ID" value="TQD85569.1"/>
    <property type="molecule type" value="Genomic_DNA"/>
</dbReference>
<proteinExistence type="predicted"/>
<evidence type="ECO:0000313" key="1">
    <source>
        <dbReference type="EMBL" id="TQD85569.1"/>
    </source>
</evidence>
<gene>
    <name evidence="1" type="ORF">C1H46_028881</name>
</gene>
<accession>A0A540LGT8</accession>
<protein>
    <submittedName>
        <fullName evidence="1">Uncharacterized protein</fullName>
    </submittedName>
</protein>
<organism evidence="1 2">
    <name type="scientific">Malus baccata</name>
    <name type="common">Siberian crab apple</name>
    <name type="synonym">Pyrus baccata</name>
    <dbReference type="NCBI Taxonomy" id="106549"/>
    <lineage>
        <taxon>Eukaryota</taxon>
        <taxon>Viridiplantae</taxon>
        <taxon>Streptophyta</taxon>
        <taxon>Embryophyta</taxon>
        <taxon>Tracheophyta</taxon>
        <taxon>Spermatophyta</taxon>
        <taxon>Magnoliopsida</taxon>
        <taxon>eudicotyledons</taxon>
        <taxon>Gunneridae</taxon>
        <taxon>Pentapetalae</taxon>
        <taxon>rosids</taxon>
        <taxon>fabids</taxon>
        <taxon>Rosales</taxon>
        <taxon>Rosaceae</taxon>
        <taxon>Amygdaloideae</taxon>
        <taxon>Maleae</taxon>
        <taxon>Malus</taxon>
    </lineage>
</organism>